<feature type="repeat" description="WD" evidence="4">
    <location>
        <begin position="176"/>
        <end position="217"/>
    </location>
</feature>
<dbReference type="Gene3D" id="2.130.10.10">
    <property type="entry name" value="YVTN repeat-like/Quinoprotein amine dehydrogenase"/>
    <property type="match status" value="2"/>
</dbReference>
<dbReference type="InterPro" id="IPR019775">
    <property type="entry name" value="WD40_repeat_CS"/>
</dbReference>
<evidence type="ECO:0000259" key="5">
    <source>
        <dbReference type="PROSITE" id="PS50225"/>
    </source>
</evidence>
<dbReference type="STRING" id="307972.A0A2G8JRL2"/>
<feature type="repeat" description="WD" evidence="4">
    <location>
        <begin position="134"/>
        <end position="175"/>
    </location>
</feature>
<evidence type="ECO:0000256" key="2">
    <source>
        <dbReference type="ARBA" id="ARBA00022737"/>
    </source>
</evidence>
<keyword evidence="7" id="KW-1185">Reference proteome</keyword>
<evidence type="ECO:0000256" key="3">
    <source>
        <dbReference type="ARBA" id="ARBA00022786"/>
    </source>
</evidence>
<dbReference type="InterPro" id="IPR036322">
    <property type="entry name" value="WD40_repeat_dom_sf"/>
</dbReference>
<accession>A0A2G8JRL2</accession>
<dbReference type="InterPro" id="IPR015943">
    <property type="entry name" value="WD40/YVTN_repeat-like_dom_sf"/>
</dbReference>
<feature type="repeat" description="WD" evidence="4">
    <location>
        <begin position="90"/>
        <end position="125"/>
    </location>
</feature>
<dbReference type="SUPFAM" id="SSF50978">
    <property type="entry name" value="WD40 repeat-like"/>
    <property type="match status" value="1"/>
</dbReference>
<evidence type="ECO:0000256" key="4">
    <source>
        <dbReference type="PROSITE-ProRule" id="PRU00221"/>
    </source>
</evidence>
<gene>
    <name evidence="6" type="ORF">BSL78_24745</name>
</gene>
<evidence type="ECO:0000313" key="6">
    <source>
        <dbReference type="EMBL" id="PIK38412.1"/>
    </source>
</evidence>
<keyword evidence="3" id="KW-0833">Ubl conjugation pathway</keyword>
<dbReference type="GO" id="GO:0000209">
    <property type="term" value="P:protein polyubiquitination"/>
    <property type="evidence" value="ECO:0007669"/>
    <property type="project" value="TreeGrafter"/>
</dbReference>
<dbReference type="PANTHER" id="PTHR15622:SF2">
    <property type="entry name" value="U4_U6 SMALL NUCLEAR RIBONUCLEOPROTEIN PRP4"/>
    <property type="match status" value="1"/>
</dbReference>
<dbReference type="PROSITE" id="PS50225">
    <property type="entry name" value="SOCS"/>
    <property type="match status" value="1"/>
</dbReference>
<protein>
    <submittedName>
        <fullName evidence="6">Putative WD repeat and SOCS box-containing protein 1-like isoform X1</fullName>
    </submittedName>
</protein>
<name>A0A2G8JRL2_STIJA</name>
<sequence length="352" mass="39411">MNYVNKKNHPPSIHEERSETEHKVIEYVCNSNVWSLAFGSSVSHKKLTNTQLGYRHYQHLDDDNILMLAVGLHSGSIVLFNVFKREKFTLIDHKQVVRSLAFAPDGSLTLVSACRDNTLKVWDVKDDGNMVCTLKGHQGWVHDCAFSPDGTNMASVGARGAVFIWNMSNYKVVRKLVGHYHDAVNCQYSPDGGILVTSSWDARAIAWDPSTGQKLLEFHHIYPPMDPVFAGGANNSFTRGLSISPNGHHFATLCEDGYLRIWSLLDNSDPIAIALVEEPISCCFSPNGMVVAVGCRNGQVSFFVMPMSQNTSPKLQHLCRMAIRKTIPDSQLLLQRLNNGWLARYLSYKQMK</sequence>
<comment type="caution">
    <text evidence="6">The sequence shown here is derived from an EMBL/GenBank/DDBJ whole genome shotgun (WGS) entry which is preliminary data.</text>
</comment>
<dbReference type="EMBL" id="MRZV01001362">
    <property type="protein sequence ID" value="PIK38412.1"/>
    <property type="molecule type" value="Genomic_DNA"/>
</dbReference>
<keyword evidence="1 4" id="KW-0853">WD repeat</keyword>
<feature type="domain" description="SOCS box" evidence="5">
    <location>
        <begin position="302"/>
        <end position="352"/>
    </location>
</feature>
<dbReference type="InterPro" id="IPR001680">
    <property type="entry name" value="WD40_rpt"/>
</dbReference>
<dbReference type="PROSITE" id="PS50082">
    <property type="entry name" value="WD_REPEATS_2"/>
    <property type="match status" value="3"/>
</dbReference>
<reference evidence="6 7" key="1">
    <citation type="journal article" date="2017" name="PLoS Biol.">
        <title>The sea cucumber genome provides insights into morphological evolution and visceral regeneration.</title>
        <authorList>
            <person name="Zhang X."/>
            <person name="Sun L."/>
            <person name="Yuan J."/>
            <person name="Sun Y."/>
            <person name="Gao Y."/>
            <person name="Zhang L."/>
            <person name="Li S."/>
            <person name="Dai H."/>
            <person name="Hamel J.F."/>
            <person name="Liu C."/>
            <person name="Yu Y."/>
            <person name="Liu S."/>
            <person name="Lin W."/>
            <person name="Guo K."/>
            <person name="Jin S."/>
            <person name="Xu P."/>
            <person name="Storey K.B."/>
            <person name="Huan P."/>
            <person name="Zhang T."/>
            <person name="Zhou Y."/>
            <person name="Zhang J."/>
            <person name="Lin C."/>
            <person name="Li X."/>
            <person name="Xing L."/>
            <person name="Huo D."/>
            <person name="Sun M."/>
            <person name="Wang L."/>
            <person name="Mercier A."/>
            <person name="Li F."/>
            <person name="Yang H."/>
            <person name="Xiang J."/>
        </authorList>
    </citation>
    <scope>NUCLEOTIDE SEQUENCE [LARGE SCALE GENOMIC DNA]</scope>
    <source>
        <strain evidence="6">Shaxun</strain>
        <tissue evidence="6">Muscle</tissue>
    </source>
</reference>
<evidence type="ECO:0000256" key="1">
    <source>
        <dbReference type="ARBA" id="ARBA00022574"/>
    </source>
</evidence>
<dbReference type="OrthoDB" id="538223at2759"/>
<dbReference type="PROSITE" id="PS00678">
    <property type="entry name" value="WD_REPEATS_1"/>
    <property type="match status" value="1"/>
</dbReference>
<keyword evidence="2" id="KW-0677">Repeat</keyword>
<dbReference type="InterPro" id="IPR051983">
    <property type="entry name" value="WSB_SOCS-box_domain"/>
</dbReference>
<dbReference type="SMART" id="SM00320">
    <property type="entry name" value="WD40"/>
    <property type="match status" value="5"/>
</dbReference>
<dbReference type="InterPro" id="IPR001496">
    <property type="entry name" value="SOCS_box"/>
</dbReference>
<dbReference type="PANTHER" id="PTHR15622">
    <property type="entry name" value="WD40 REPEAT PROTEIN"/>
    <property type="match status" value="1"/>
</dbReference>
<dbReference type="Pfam" id="PF00400">
    <property type="entry name" value="WD40"/>
    <property type="match status" value="5"/>
</dbReference>
<dbReference type="Proteomes" id="UP000230750">
    <property type="component" value="Unassembled WGS sequence"/>
</dbReference>
<evidence type="ECO:0000313" key="7">
    <source>
        <dbReference type="Proteomes" id="UP000230750"/>
    </source>
</evidence>
<organism evidence="6 7">
    <name type="scientific">Stichopus japonicus</name>
    <name type="common">Sea cucumber</name>
    <dbReference type="NCBI Taxonomy" id="307972"/>
    <lineage>
        <taxon>Eukaryota</taxon>
        <taxon>Metazoa</taxon>
        <taxon>Echinodermata</taxon>
        <taxon>Eleutherozoa</taxon>
        <taxon>Echinozoa</taxon>
        <taxon>Holothuroidea</taxon>
        <taxon>Aspidochirotacea</taxon>
        <taxon>Aspidochirotida</taxon>
        <taxon>Stichopodidae</taxon>
        <taxon>Apostichopus</taxon>
    </lineage>
</organism>
<proteinExistence type="predicted"/>
<dbReference type="PROSITE" id="PS50294">
    <property type="entry name" value="WD_REPEATS_REGION"/>
    <property type="match status" value="2"/>
</dbReference>
<dbReference type="AlphaFoldDB" id="A0A2G8JRL2"/>